<evidence type="ECO:0000313" key="3">
    <source>
        <dbReference type="Proteomes" id="UP000593892"/>
    </source>
</evidence>
<organism evidence="2 3">
    <name type="scientific">Paludibaculum fermentans</name>
    <dbReference type="NCBI Taxonomy" id="1473598"/>
    <lineage>
        <taxon>Bacteria</taxon>
        <taxon>Pseudomonadati</taxon>
        <taxon>Acidobacteriota</taxon>
        <taxon>Terriglobia</taxon>
        <taxon>Bryobacterales</taxon>
        <taxon>Bryobacteraceae</taxon>
        <taxon>Paludibaculum</taxon>
    </lineage>
</organism>
<dbReference type="EMBL" id="CP063849">
    <property type="protein sequence ID" value="QOY87546.1"/>
    <property type="molecule type" value="Genomic_DNA"/>
</dbReference>
<dbReference type="KEGG" id="pfer:IRI77_33135"/>
<dbReference type="Proteomes" id="UP000593892">
    <property type="component" value="Chromosome"/>
</dbReference>
<keyword evidence="3" id="KW-1185">Reference proteome</keyword>
<feature type="signal peptide" evidence="1">
    <location>
        <begin position="1"/>
        <end position="23"/>
    </location>
</feature>
<dbReference type="RefSeq" id="WP_194449213.1">
    <property type="nucleotide sequence ID" value="NZ_CP063849.1"/>
</dbReference>
<keyword evidence="1" id="KW-0732">Signal</keyword>
<name>A0A7S7SKK7_PALFE</name>
<dbReference type="AlphaFoldDB" id="A0A7S7SKK7"/>
<protein>
    <submittedName>
        <fullName evidence="2">Glucosaminidase domain-containing protein</fullName>
    </submittedName>
</protein>
<evidence type="ECO:0000313" key="2">
    <source>
        <dbReference type="EMBL" id="QOY87546.1"/>
    </source>
</evidence>
<accession>A0A7S7SKK7</accession>
<gene>
    <name evidence="2" type="ORF">IRI77_33135</name>
</gene>
<proteinExistence type="predicted"/>
<reference evidence="2 3" key="1">
    <citation type="submission" date="2020-10" db="EMBL/GenBank/DDBJ databases">
        <title>Complete genome sequence of Paludibaculum fermentans P105T, a facultatively anaerobic acidobacterium capable of dissimilatory Fe(III) reduction.</title>
        <authorList>
            <person name="Dedysh S.N."/>
            <person name="Beletsky A.V."/>
            <person name="Kulichevskaya I.S."/>
            <person name="Mardanov A.V."/>
            <person name="Ravin N.V."/>
        </authorList>
    </citation>
    <scope>NUCLEOTIDE SEQUENCE [LARGE SCALE GENOMIC DNA]</scope>
    <source>
        <strain evidence="2 3">P105</strain>
    </source>
</reference>
<evidence type="ECO:0000256" key="1">
    <source>
        <dbReference type="SAM" id="SignalP"/>
    </source>
</evidence>
<sequence>MMTKALSRGLVVIAGLLAGQTAADPDPRPADMAVSKTDPRLIRVKQFFQERDCPAQVYAADFITAADQHDLDWRLLPSLSFIESGGGKVAYNNNMFGWDNCKLKFRSTREGIYRVASKLGKSRMYRKKNVDQVLKLYNPRREYTTAVKAVMSQLGPAELAQAGVF</sequence>
<feature type="chain" id="PRO_5032732540" evidence="1">
    <location>
        <begin position="24"/>
        <end position="165"/>
    </location>
</feature>